<reference evidence="8 9" key="1">
    <citation type="submission" date="2022-12" db="EMBL/GenBank/DDBJ databases">
        <title>Polyphasic characterization of Geotalea uranireducens NIT-SL11 newly isolated from a complex of sewage sludge and microbially reduced graphene oxide.</title>
        <authorList>
            <person name="Xie L."/>
            <person name="Yoshida N."/>
            <person name="Meng L."/>
        </authorList>
    </citation>
    <scope>NUCLEOTIDE SEQUENCE [LARGE SCALE GENOMIC DNA]</scope>
    <source>
        <strain evidence="8 9">NIT-SL11</strain>
    </source>
</reference>
<feature type="domain" description="Endoribonuclease YicC-like N-terminal" evidence="6">
    <location>
        <begin position="2"/>
        <end position="155"/>
    </location>
</feature>
<name>A0ABM8EK18_9BACT</name>
<dbReference type="NCBIfam" id="TIGR00255">
    <property type="entry name" value="YicC/YloC family endoribonuclease"/>
    <property type="match status" value="1"/>
</dbReference>
<dbReference type="PANTHER" id="PTHR30636:SF3">
    <property type="entry name" value="UPF0701 PROTEIN YICC"/>
    <property type="match status" value="1"/>
</dbReference>
<dbReference type="InterPro" id="IPR013551">
    <property type="entry name" value="YicC-like_C"/>
</dbReference>
<comment type="similarity">
    <text evidence="5">Belongs to the YicC/YloC family.</text>
</comment>
<dbReference type="RefSeq" id="WP_282003090.1">
    <property type="nucleotide sequence ID" value="NZ_AP027151.1"/>
</dbReference>
<proteinExistence type="inferred from homology"/>
<evidence type="ECO:0000256" key="5">
    <source>
        <dbReference type="ARBA" id="ARBA00035648"/>
    </source>
</evidence>
<evidence type="ECO:0000259" key="7">
    <source>
        <dbReference type="Pfam" id="PF08340"/>
    </source>
</evidence>
<comment type="cofactor">
    <cofactor evidence="1">
        <name>a divalent metal cation</name>
        <dbReference type="ChEBI" id="CHEBI:60240"/>
    </cofactor>
</comment>
<evidence type="ECO:0008006" key="10">
    <source>
        <dbReference type="Google" id="ProtNLM"/>
    </source>
</evidence>
<organism evidence="8 9">
    <name type="scientific">Geotalea uraniireducens</name>
    <dbReference type="NCBI Taxonomy" id="351604"/>
    <lineage>
        <taxon>Bacteria</taxon>
        <taxon>Pseudomonadati</taxon>
        <taxon>Thermodesulfobacteriota</taxon>
        <taxon>Desulfuromonadia</taxon>
        <taxon>Geobacterales</taxon>
        <taxon>Geobacteraceae</taxon>
        <taxon>Geotalea</taxon>
    </lineage>
</organism>
<evidence type="ECO:0000256" key="4">
    <source>
        <dbReference type="ARBA" id="ARBA00022801"/>
    </source>
</evidence>
<evidence type="ECO:0000256" key="2">
    <source>
        <dbReference type="ARBA" id="ARBA00022722"/>
    </source>
</evidence>
<evidence type="ECO:0000259" key="6">
    <source>
        <dbReference type="Pfam" id="PF03755"/>
    </source>
</evidence>
<dbReference type="InterPro" id="IPR013527">
    <property type="entry name" value="YicC-like_N"/>
</dbReference>
<feature type="domain" description="Endoribonuclease YicC-like C-terminal" evidence="7">
    <location>
        <begin position="173"/>
        <end position="292"/>
    </location>
</feature>
<sequence length="292" mass="32674">MIKSMTGYGKAVTETEQGRTTVELRAVNHRYGEVSVKLPRNLIAFETDVRKLVGSRLKRGKIDVFIQREEHGDATVQPQVNLPLARAYRDTFNQMRAELGLPDQVTLQLVLAQRDVLVTGEVGEDEELLRDEVLRTVGAAIEAMEAMRGREGAALLADLVTRRTTLGRLIDRVAERAPAVVTEYAGRLRERLAQLISGSGVDEARFVQEVAIMADRSDVTEELVRFRSHLVQFDDTLALAEPIGRKLDFLMQELNREVNTIGSKANDAEMAALVVELKAELEKIREQVQNIE</sequence>
<dbReference type="Pfam" id="PF08340">
    <property type="entry name" value="YicC-like_C"/>
    <property type="match status" value="1"/>
</dbReference>
<keyword evidence="9" id="KW-1185">Reference proteome</keyword>
<keyword evidence="2" id="KW-0540">Nuclease</keyword>
<keyword evidence="4" id="KW-0378">Hydrolase</keyword>
<protein>
    <recommendedName>
        <fullName evidence="10">YicC family protein</fullName>
    </recommendedName>
</protein>
<dbReference type="InterPro" id="IPR005229">
    <property type="entry name" value="YicC/YloC-like"/>
</dbReference>
<dbReference type="EMBL" id="AP027151">
    <property type="protein sequence ID" value="BDV42560.1"/>
    <property type="molecule type" value="Genomic_DNA"/>
</dbReference>
<evidence type="ECO:0000256" key="3">
    <source>
        <dbReference type="ARBA" id="ARBA00022759"/>
    </source>
</evidence>
<evidence type="ECO:0000256" key="1">
    <source>
        <dbReference type="ARBA" id="ARBA00001968"/>
    </source>
</evidence>
<evidence type="ECO:0000313" key="9">
    <source>
        <dbReference type="Proteomes" id="UP001317705"/>
    </source>
</evidence>
<gene>
    <name evidence="8" type="primary">yicC</name>
    <name evidence="8" type="ORF">GURASL_14830</name>
</gene>
<keyword evidence="3" id="KW-0255">Endonuclease</keyword>
<dbReference type="Pfam" id="PF03755">
    <property type="entry name" value="YicC-like_N"/>
    <property type="match status" value="1"/>
</dbReference>
<evidence type="ECO:0000313" key="8">
    <source>
        <dbReference type="EMBL" id="BDV42560.1"/>
    </source>
</evidence>
<dbReference type="PANTHER" id="PTHR30636">
    <property type="entry name" value="UPF0701 PROTEIN YICC"/>
    <property type="match status" value="1"/>
</dbReference>
<dbReference type="Proteomes" id="UP001317705">
    <property type="component" value="Chromosome"/>
</dbReference>
<accession>A0ABM8EK18</accession>